<keyword evidence="3" id="KW-1185">Reference proteome</keyword>
<dbReference type="SUPFAM" id="SSF52218">
    <property type="entry name" value="Flavoproteins"/>
    <property type="match status" value="1"/>
</dbReference>
<dbReference type="GO" id="GO:0016491">
    <property type="term" value="F:oxidoreductase activity"/>
    <property type="evidence" value="ECO:0007669"/>
    <property type="project" value="InterPro"/>
</dbReference>
<evidence type="ECO:0000313" key="3">
    <source>
        <dbReference type="Proteomes" id="UP000198582"/>
    </source>
</evidence>
<protein>
    <submittedName>
        <fullName evidence="2">NAD(P)H-dependent FMN reductase</fullName>
    </submittedName>
</protein>
<feature type="domain" description="NADPH-dependent FMN reductase-like" evidence="1">
    <location>
        <begin position="3"/>
        <end position="148"/>
    </location>
</feature>
<dbReference type="InterPro" id="IPR050712">
    <property type="entry name" value="NAD(P)H-dep_reductase"/>
</dbReference>
<dbReference type="PANTHER" id="PTHR30543">
    <property type="entry name" value="CHROMATE REDUCTASE"/>
    <property type="match status" value="1"/>
</dbReference>
<dbReference type="InterPro" id="IPR029039">
    <property type="entry name" value="Flavoprotein-like_sf"/>
</dbReference>
<evidence type="ECO:0000313" key="2">
    <source>
        <dbReference type="EMBL" id="SEP53839.1"/>
    </source>
</evidence>
<dbReference type="InterPro" id="IPR005025">
    <property type="entry name" value="FMN_Rdtase-like_dom"/>
</dbReference>
<dbReference type="GO" id="GO:0010181">
    <property type="term" value="F:FMN binding"/>
    <property type="evidence" value="ECO:0007669"/>
    <property type="project" value="TreeGrafter"/>
</dbReference>
<proteinExistence type="predicted"/>
<dbReference type="Gene3D" id="3.40.50.360">
    <property type="match status" value="1"/>
</dbReference>
<accession>A0A1H8YNW4</accession>
<dbReference type="OrthoDB" id="9812295at2"/>
<dbReference type="Proteomes" id="UP000198582">
    <property type="component" value="Unassembled WGS sequence"/>
</dbReference>
<dbReference type="STRING" id="394193.SAMN04489732_13220"/>
<name>A0A1H8YNW4_9PSEU</name>
<dbReference type="EMBL" id="FOEF01000032">
    <property type="protein sequence ID" value="SEP53839.1"/>
    <property type="molecule type" value="Genomic_DNA"/>
</dbReference>
<dbReference type="AlphaFoldDB" id="A0A1H8YNW4"/>
<dbReference type="PANTHER" id="PTHR30543:SF21">
    <property type="entry name" value="NAD(P)H-DEPENDENT FMN REDUCTASE LOT6"/>
    <property type="match status" value="1"/>
</dbReference>
<dbReference type="RefSeq" id="WP_091628747.1">
    <property type="nucleotide sequence ID" value="NZ_FOEF01000032.1"/>
</dbReference>
<dbReference type="GO" id="GO:0005829">
    <property type="term" value="C:cytosol"/>
    <property type="evidence" value="ECO:0007669"/>
    <property type="project" value="TreeGrafter"/>
</dbReference>
<evidence type="ECO:0000259" key="1">
    <source>
        <dbReference type="Pfam" id="PF03358"/>
    </source>
</evidence>
<dbReference type="Pfam" id="PF03358">
    <property type="entry name" value="FMN_red"/>
    <property type="match status" value="1"/>
</dbReference>
<reference evidence="2 3" key="1">
    <citation type="submission" date="2016-10" db="EMBL/GenBank/DDBJ databases">
        <authorList>
            <person name="de Groot N.N."/>
        </authorList>
    </citation>
    <scope>NUCLEOTIDE SEQUENCE [LARGE SCALE GENOMIC DNA]</scope>
    <source>
        <strain evidence="2 3">DSM 44993</strain>
    </source>
</reference>
<gene>
    <name evidence="2" type="ORF">SAMN04489732_13220</name>
</gene>
<sequence>MSKLEIIVASTRPGRVGLPAAKWLEGEAKAQGGFDEVEIVDLAEVNLPFFNEPKHPRLGDYQHQHTKDWSAKVAEADAFILVMPEYNHGFNAVLKNALDYLSREWKYKAVGLASYGGVAAGTRAAQMIKPVLGALRMTTVTDAVSIPMVQQFLKDGEIVPNDVLSASAKAMLDELAQVAAALKPLRKEY</sequence>
<organism evidence="2 3">
    <name type="scientific">Amycolatopsis saalfeldensis</name>
    <dbReference type="NCBI Taxonomy" id="394193"/>
    <lineage>
        <taxon>Bacteria</taxon>
        <taxon>Bacillati</taxon>
        <taxon>Actinomycetota</taxon>
        <taxon>Actinomycetes</taxon>
        <taxon>Pseudonocardiales</taxon>
        <taxon>Pseudonocardiaceae</taxon>
        <taxon>Amycolatopsis</taxon>
    </lineage>
</organism>